<dbReference type="AlphaFoldDB" id="A0A9D1CTG2"/>
<reference evidence="2" key="1">
    <citation type="submission" date="2020-10" db="EMBL/GenBank/DDBJ databases">
        <authorList>
            <person name="Gilroy R."/>
        </authorList>
    </citation>
    <scope>NUCLEOTIDE SEQUENCE</scope>
    <source>
        <strain evidence="2">ChiBcolR7-354</strain>
    </source>
</reference>
<evidence type="ECO:0000313" key="3">
    <source>
        <dbReference type="Proteomes" id="UP000824262"/>
    </source>
</evidence>
<sequence>MGWREKYASKLISMDEAVRKIKSGDRLAAGIATGVPYKLLDALADYAAGNLEGVEFYFGAGFKPYRMGMPQFNGHLNIKSFFYGPIERAFVAHGSNFPYQPVHLSQTTRDRCVTHRGNVLLMAGTEPDENGLISLGPSPMGGDMLDSYDTAIVQINRRMPFVFGEGTVIPADRVAWMVEAEEDLPILPSAEPSEAEVKIAGHIVDRVPDGACIQLGIGGVASAIGRFLKDKRDLGIHTEMFVNALVELLKCGAANNSRKTINPGKTVLGFSLGSQEMYDFMYRNPDIEARPFAYVNDPRIIAQNDNMVSINGAMQVDLMGQVCAESIGPRQFSGTGGQADFVRGANWSRGGMSFLALPSTLTTKSGEVKSKISAVLPLGSVVTTPRADVQYVVTEYGVADLRNEPLDVRAKRLIAIAHPDFRDRLTYDAKQAGMII</sequence>
<dbReference type="InterPro" id="IPR046433">
    <property type="entry name" value="ActCoA_hydro"/>
</dbReference>
<dbReference type="PANTHER" id="PTHR21432:SF20">
    <property type="entry name" value="ACETYL-COA HYDROLASE"/>
    <property type="match status" value="1"/>
</dbReference>
<protein>
    <submittedName>
        <fullName evidence="2">4-hydroxybutyrate CoA-transferase</fullName>
    </submittedName>
</protein>
<gene>
    <name evidence="2" type="ORF">IAB77_09215</name>
</gene>
<dbReference type="Gene3D" id="3.40.1080.10">
    <property type="entry name" value="Glutaconate Coenzyme A-transferase"/>
    <property type="match status" value="1"/>
</dbReference>
<organism evidence="2 3">
    <name type="scientific">Candidatus Scatomorpha intestinavium</name>
    <dbReference type="NCBI Taxonomy" id="2840922"/>
    <lineage>
        <taxon>Bacteria</taxon>
        <taxon>Bacillati</taxon>
        <taxon>Bacillota</taxon>
        <taxon>Clostridia</taxon>
        <taxon>Eubacteriales</taxon>
        <taxon>Candidatus Scatomorpha</taxon>
    </lineage>
</organism>
<name>A0A9D1CTG2_9FIRM</name>
<dbReference type="GO" id="GO:0006083">
    <property type="term" value="P:acetate metabolic process"/>
    <property type="evidence" value="ECO:0007669"/>
    <property type="project" value="InterPro"/>
</dbReference>
<dbReference type="PANTHER" id="PTHR21432">
    <property type="entry name" value="ACETYL-COA HYDROLASE-RELATED"/>
    <property type="match status" value="1"/>
</dbReference>
<dbReference type="InterPro" id="IPR038460">
    <property type="entry name" value="AcetylCoA_hyd_C_sf"/>
</dbReference>
<dbReference type="Pfam" id="PF13336">
    <property type="entry name" value="AcetylCoA_hyd_C"/>
    <property type="match status" value="1"/>
</dbReference>
<reference evidence="2" key="2">
    <citation type="journal article" date="2021" name="PeerJ">
        <title>Extensive microbial diversity within the chicken gut microbiome revealed by metagenomics and culture.</title>
        <authorList>
            <person name="Gilroy R."/>
            <person name="Ravi A."/>
            <person name="Getino M."/>
            <person name="Pursley I."/>
            <person name="Horton D.L."/>
            <person name="Alikhan N.F."/>
            <person name="Baker D."/>
            <person name="Gharbi K."/>
            <person name="Hall N."/>
            <person name="Watson M."/>
            <person name="Adriaenssens E.M."/>
            <person name="Foster-Nyarko E."/>
            <person name="Jarju S."/>
            <person name="Secka A."/>
            <person name="Antonio M."/>
            <person name="Oren A."/>
            <person name="Chaudhuri R.R."/>
            <person name="La Ragione R."/>
            <person name="Hildebrand F."/>
            <person name="Pallen M.J."/>
        </authorList>
    </citation>
    <scope>NUCLEOTIDE SEQUENCE</scope>
    <source>
        <strain evidence="2">ChiBcolR7-354</strain>
    </source>
</reference>
<feature type="domain" description="Acetyl-CoA hydrolase/transferase C-terminal" evidence="1">
    <location>
        <begin position="273"/>
        <end position="427"/>
    </location>
</feature>
<dbReference type="GO" id="GO:0008775">
    <property type="term" value="F:acetate CoA-transferase activity"/>
    <property type="evidence" value="ECO:0007669"/>
    <property type="project" value="InterPro"/>
</dbReference>
<accession>A0A9D1CTG2</accession>
<dbReference type="Gene3D" id="3.40.1080.20">
    <property type="entry name" value="Acetyl-CoA hydrolase/transferase C-terminal domain"/>
    <property type="match status" value="1"/>
</dbReference>
<proteinExistence type="predicted"/>
<evidence type="ECO:0000259" key="1">
    <source>
        <dbReference type="Pfam" id="PF13336"/>
    </source>
</evidence>
<evidence type="ECO:0000313" key="2">
    <source>
        <dbReference type="EMBL" id="HIQ79418.1"/>
    </source>
</evidence>
<dbReference type="InterPro" id="IPR037171">
    <property type="entry name" value="NagB/RpiA_transferase-like"/>
</dbReference>
<dbReference type="EMBL" id="DVGA01000101">
    <property type="protein sequence ID" value="HIQ79418.1"/>
    <property type="molecule type" value="Genomic_DNA"/>
</dbReference>
<dbReference type="Gene3D" id="3.30.750.70">
    <property type="entry name" value="4-hydroxybutyrate coenzyme like domains"/>
    <property type="match status" value="1"/>
</dbReference>
<dbReference type="SUPFAM" id="SSF100950">
    <property type="entry name" value="NagB/RpiA/CoA transferase-like"/>
    <property type="match status" value="2"/>
</dbReference>
<dbReference type="InterPro" id="IPR026888">
    <property type="entry name" value="AcetylCoA_hyd_C"/>
</dbReference>
<comment type="caution">
    <text evidence="2">The sequence shown here is derived from an EMBL/GenBank/DDBJ whole genome shotgun (WGS) entry which is preliminary data.</text>
</comment>
<dbReference type="Proteomes" id="UP000824262">
    <property type="component" value="Unassembled WGS sequence"/>
</dbReference>